<feature type="transmembrane region" description="Helical" evidence="8">
    <location>
        <begin position="686"/>
        <end position="703"/>
    </location>
</feature>
<proteinExistence type="inferred from homology"/>
<feature type="transmembrane region" description="Helical" evidence="8">
    <location>
        <begin position="437"/>
        <end position="458"/>
    </location>
</feature>
<dbReference type="EMBL" id="MU005770">
    <property type="protein sequence ID" value="KAF2709567.1"/>
    <property type="molecule type" value="Genomic_DNA"/>
</dbReference>
<feature type="transmembrane region" description="Helical" evidence="8">
    <location>
        <begin position="162"/>
        <end position="184"/>
    </location>
</feature>
<evidence type="ECO:0000259" key="10">
    <source>
        <dbReference type="Pfam" id="PF13967"/>
    </source>
</evidence>
<dbReference type="AlphaFoldDB" id="A0A6G1KB28"/>
<accession>A0A6G1KB28</accession>
<dbReference type="Pfam" id="PF13967">
    <property type="entry name" value="RSN1_TM"/>
    <property type="match status" value="1"/>
</dbReference>
<feature type="domain" description="CSC1/OSCA1-like 7TM region" evidence="9">
    <location>
        <begin position="391"/>
        <end position="667"/>
    </location>
</feature>
<evidence type="ECO:0000313" key="13">
    <source>
        <dbReference type="Proteomes" id="UP000799428"/>
    </source>
</evidence>
<protein>
    <submittedName>
        <fullName evidence="12">DUF221-domain-containing protein</fullName>
    </submittedName>
</protein>
<dbReference type="OrthoDB" id="2150324at2759"/>
<evidence type="ECO:0000256" key="5">
    <source>
        <dbReference type="ARBA" id="ARBA00022989"/>
    </source>
</evidence>
<feature type="transmembrane region" description="Helical" evidence="8">
    <location>
        <begin position="654"/>
        <end position="674"/>
    </location>
</feature>
<feature type="transmembrane region" description="Helical" evidence="8">
    <location>
        <begin position="118"/>
        <end position="142"/>
    </location>
</feature>
<feature type="compositionally biased region" description="Polar residues" evidence="7">
    <location>
        <begin position="953"/>
        <end position="964"/>
    </location>
</feature>
<comment type="subcellular location">
    <subcellularLocation>
        <location evidence="1">Membrane</location>
        <topology evidence="1">Multi-pass membrane protein</topology>
    </subcellularLocation>
</comment>
<feature type="domain" description="CSC1/OSCA1-like N-terminal transmembrane" evidence="10">
    <location>
        <begin position="33"/>
        <end position="184"/>
    </location>
</feature>
<evidence type="ECO:0000256" key="4">
    <source>
        <dbReference type="ARBA" id="ARBA00022692"/>
    </source>
</evidence>
<reference evidence="12" key="1">
    <citation type="journal article" date="2020" name="Stud. Mycol.">
        <title>101 Dothideomycetes genomes: a test case for predicting lifestyles and emergence of pathogens.</title>
        <authorList>
            <person name="Haridas S."/>
            <person name="Albert R."/>
            <person name="Binder M."/>
            <person name="Bloem J."/>
            <person name="Labutti K."/>
            <person name="Salamov A."/>
            <person name="Andreopoulos B."/>
            <person name="Baker S."/>
            <person name="Barry K."/>
            <person name="Bills G."/>
            <person name="Bluhm B."/>
            <person name="Cannon C."/>
            <person name="Castanera R."/>
            <person name="Culley D."/>
            <person name="Daum C."/>
            <person name="Ezra D."/>
            <person name="Gonzalez J."/>
            <person name="Henrissat B."/>
            <person name="Kuo A."/>
            <person name="Liang C."/>
            <person name="Lipzen A."/>
            <person name="Lutzoni F."/>
            <person name="Magnuson J."/>
            <person name="Mondo S."/>
            <person name="Nolan M."/>
            <person name="Ohm R."/>
            <person name="Pangilinan J."/>
            <person name="Park H.-J."/>
            <person name="Ramirez L."/>
            <person name="Alfaro M."/>
            <person name="Sun H."/>
            <person name="Tritt A."/>
            <person name="Yoshinaga Y."/>
            <person name="Zwiers L.-H."/>
            <person name="Turgeon B."/>
            <person name="Goodwin S."/>
            <person name="Spatafora J."/>
            <person name="Crous P."/>
            <person name="Grigoriev I."/>
        </authorList>
    </citation>
    <scope>NUCLEOTIDE SEQUENCE</scope>
    <source>
        <strain evidence="12">CBS 279.74</strain>
    </source>
</reference>
<dbReference type="InterPro" id="IPR027815">
    <property type="entry name" value="CSC1/OSCA1-like_cyt"/>
</dbReference>
<dbReference type="Proteomes" id="UP000799428">
    <property type="component" value="Unassembled WGS sequence"/>
</dbReference>
<dbReference type="PANTHER" id="PTHR13018">
    <property type="entry name" value="PROBABLE MEMBRANE PROTEIN DUF221-RELATED"/>
    <property type="match status" value="1"/>
</dbReference>
<name>A0A6G1KB28_9PLEO</name>
<keyword evidence="3" id="KW-0813">Transport</keyword>
<dbReference type="Pfam" id="PF02714">
    <property type="entry name" value="RSN1_7TM"/>
    <property type="match status" value="1"/>
</dbReference>
<keyword evidence="4 8" id="KW-0812">Transmembrane</keyword>
<dbReference type="PANTHER" id="PTHR13018:SF149">
    <property type="entry name" value="DOMAIN PROTEIN, PUTATIVE (AFU_ORTHOLOGUE AFUA_3G11660)-RELATED"/>
    <property type="match status" value="1"/>
</dbReference>
<dbReference type="GO" id="GO:0005227">
    <property type="term" value="F:calcium-activated cation channel activity"/>
    <property type="evidence" value="ECO:0007669"/>
    <property type="project" value="InterPro"/>
</dbReference>
<comment type="similarity">
    <text evidence="2">Belongs to the CSC1 (TC 1.A.17) family.</text>
</comment>
<evidence type="ECO:0000256" key="2">
    <source>
        <dbReference type="ARBA" id="ARBA00007779"/>
    </source>
</evidence>
<gene>
    <name evidence="12" type="ORF">K504DRAFT_533915</name>
</gene>
<evidence type="ECO:0000256" key="1">
    <source>
        <dbReference type="ARBA" id="ARBA00004141"/>
    </source>
</evidence>
<keyword evidence="5 8" id="KW-1133">Transmembrane helix</keyword>
<keyword evidence="13" id="KW-1185">Reference proteome</keyword>
<evidence type="ECO:0000256" key="6">
    <source>
        <dbReference type="ARBA" id="ARBA00023136"/>
    </source>
</evidence>
<evidence type="ECO:0000259" key="9">
    <source>
        <dbReference type="Pfam" id="PF02714"/>
    </source>
</evidence>
<sequence length="987" mass="112262">MLLEILQTKESVTDELLNLIADPFQSQVQENSIYAAIVWSFAVSGLLFITFCFLRPHISAVYAPRQKHADEKHAPPPLDSGPFSWIRAVKDVTEQELVEKIGLDAVVFLRFLRMIRNIFLVCTVFGCGILIPVTIVGGHSFYEHWGNIATLMKFTPQYTFGTKFWAFVAISYLFQGTVCFFLWWNYRAVLRLRRAYFDSADYQSSLHSRTLLLTHISGSSRTDAGIADIVEEAQQTQALPRTAIGRNVKDLPELIEAHDKTVRSLEEHLAKYLHDPNKLPEKRPLCKVAKEDRNTFGRERVDAINYLTGRISKLETEIREVRESIDKGNAMSYGFASYPRIEDAHAVAYASRKKGLSGCDVYLAPKPHDLLWQNLPMSRAVRRIRMFWDGLWMVLFTVAFIIPNILTSVFLSDFSHLGLIWKSFQEDLEANPKGWGIAQGVLAPLVQTLMYMGIPVVFRRLYTHSGDVSKTSRERHVTSRLYAFFVINNLVVFSVFGSAWRFVASVIAAQDQDQGVWDAIKSGHLFSNTMTGLCNVSTFWLTWQMQRNLSAATDLVQVWPLIWGSIQRKWFSPTPRQVIELSAPQPFQYADYYNNYLFVVTVGLCFGTLQPLILPITAFYLAMDVGFKKYLLQYVLITKTESGGRFWRLLVNRLLFAVLLGNAVIALVVGAQGIGSINSIRNGNMLYAMAPLPVLLVAFKWYCKRTFDDKLTYYSTTPFSDLEGNSHLDISKPKRNDRVGVRFGNPALYKRLMTPMVHAKSQHLLREIYGHRPNADHGLFEAPHRRSTDRGMPRTPLAYSDLFLSEMDHENVGKQDMRGEIPQVEIVKEKDLNFGNFKRRAEFREEFGGDGELYGRPEDSVSRPATPLTFVTMTDVGLYPGGESSKTDMDEAEWTRGNSVTEVGYHGARAAELGTQYQRGYQATRRMEEFDSVDIDIPTSPFEMDDILRAGQESENSKQSLLDRQTSEERGGGYFDQVGKAERFRSN</sequence>
<dbReference type="Pfam" id="PF14703">
    <property type="entry name" value="PHM7_cyt"/>
    <property type="match status" value="1"/>
</dbReference>
<keyword evidence="6 8" id="KW-0472">Membrane</keyword>
<dbReference type="InterPro" id="IPR045122">
    <property type="entry name" value="Csc1-like"/>
</dbReference>
<evidence type="ECO:0000256" key="8">
    <source>
        <dbReference type="SAM" id="Phobius"/>
    </source>
</evidence>
<feature type="transmembrane region" description="Helical" evidence="8">
    <location>
        <begin position="596"/>
        <end position="622"/>
    </location>
</feature>
<evidence type="ECO:0000259" key="11">
    <source>
        <dbReference type="Pfam" id="PF14703"/>
    </source>
</evidence>
<feature type="transmembrane region" description="Helical" evidence="8">
    <location>
        <begin position="387"/>
        <end position="411"/>
    </location>
</feature>
<evidence type="ECO:0000256" key="7">
    <source>
        <dbReference type="SAM" id="MobiDB-lite"/>
    </source>
</evidence>
<dbReference type="GO" id="GO:0005886">
    <property type="term" value="C:plasma membrane"/>
    <property type="evidence" value="ECO:0007669"/>
    <property type="project" value="TreeGrafter"/>
</dbReference>
<organism evidence="12 13">
    <name type="scientific">Pleomassaria siparia CBS 279.74</name>
    <dbReference type="NCBI Taxonomy" id="1314801"/>
    <lineage>
        <taxon>Eukaryota</taxon>
        <taxon>Fungi</taxon>
        <taxon>Dikarya</taxon>
        <taxon>Ascomycota</taxon>
        <taxon>Pezizomycotina</taxon>
        <taxon>Dothideomycetes</taxon>
        <taxon>Pleosporomycetidae</taxon>
        <taxon>Pleosporales</taxon>
        <taxon>Pleomassariaceae</taxon>
        <taxon>Pleomassaria</taxon>
    </lineage>
</organism>
<evidence type="ECO:0000256" key="3">
    <source>
        <dbReference type="ARBA" id="ARBA00022448"/>
    </source>
</evidence>
<feature type="region of interest" description="Disordered" evidence="7">
    <location>
        <begin position="949"/>
        <end position="987"/>
    </location>
</feature>
<feature type="domain" description="CSC1/OSCA1-like cytosolic" evidence="11">
    <location>
        <begin position="208"/>
        <end position="374"/>
    </location>
</feature>
<dbReference type="InterPro" id="IPR003864">
    <property type="entry name" value="CSC1/OSCA1-like_7TM"/>
</dbReference>
<feature type="transmembrane region" description="Helical" evidence="8">
    <location>
        <begin position="479"/>
        <end position="500"/>
    </location>
</feature>
<dbReference type="InterPro" id="IPR032880">
    <property type="entry name" value="CSC1/OSCA1-like_N"/>
</dbReference>
<evidence type="ECO:0000313" key="12">
    <source>
        <dbReference type="EMBL" id="KAF2709567.1"/>
    </source>
</evidence>
<feature type="transmembrane region" description="Helical" evidence="8">
    <location>
        <begin position="33"/>
        <end position="54"/>
    </location>
</feature>